<feature type="compositionally biased region" description="Basic and acidic residues" evidence="1">
    <location>
        <begin position="41"/>
        <end position="50"/>
    </location>
</feature>
<proteinExistence type="predicted"/>
<dbReference type="EMBL" id="OY660879">
    <property type="protein sequence ID" value="CAJ1076542.1"/>
    <property type="molecule type" value="Genomic_DNA"/>
</dbReference>
<accession>A0AAV1GSE2</accession>
<evidence type="ECO:0000256" key="1">
    <source>
        <dbReference type="SAM" id="MobiDB-lite"/>
    </source>
</evidence>
<protein>
    <submittedName>
        <fullName evidence="2">Uncharacterized protein</fullName>
    </submittedName>
</protein>
<sequence>MNIDEYFLRSRDKMASKQDHNSAEDSELGATASMTVSPPAEEERQTPREDARDVVLDAAFRQAIQEITANITKLGCSQVQDLCGNGNMLGGSKIFSAEKS</sequence>
<feature type="region of interest" description="Disordered" evidence="1">
    <location>
        <begin position="9"/>
        <end position="50"/>
    </location>
</feature>
<dbReference type="AlphaFoldDB" id="A0AAV1GSE2"/>
<feature type="compositionally biased region" description="Basic and acidic residues" evidence="1">
    <location>
        <begin position="9"/>
        <end position="23"/>
    </location>
</feature>
<reference evidence="2" key="1">
    <citation type="submission" date="2023-08" db="EMBL/GenBank/DDBJ databases">
        <authorList>
            <person name="Alioto T."/>
            <person name="Alioto T."/>
            <person name="Gomez Garrido J."/>
        </authorList>
    </citation>
    <scope>NUCLEOTIDE SEQUENCE</scope>
</reference>
<keyword evidence="3" id="KW-1185">Reference proteome</keyword>
<dbReference type="Proteomes" id="UP001178508">
    <property type="component" value="Chromosome 16"/>
</dbReference>
<gene>
    <name evidence="2" type="ORF">XNOV1_A021591</name>
</gene>
<evidence type="ECO:0000313" key="3">
    <source>
        <dbReference type="Proteomes" id="UP001178508"/>
    </source>
</evidence>
<organism evidence="2 3">
    <name type="scientific">Xyrichtys novacula</name>
    <name type="common">Pearly razorfish</name>
    <name type="synonym">Hemipteronotus novacula</name>
    <dbReference type="NCBI Taxonomy" id="13765"/>
    <lineage>
        <taxon>Eukaryota</taxon>
        <taxon>Metazoa</taxon>
        <taxon>Chordata</taxon>
        <taxon>Craniata</taxon>
        <taxon>Vertebrata</taxon>
        <taxon>Euteleostomi</taxon>
        <taxon>Actinopterygii</taxon>
        <taxon>Neopterygii</taxon>
        <taxon>Teleostei</taxon>
        <taxon>Neoteleostei</taxon>
        <taxon>Acanthomorphata</taxon>
        <taxon>Eupercaria</taxon>
        <taxon>Labriformes</taxon>
        <taxon>Labridae</taxon>
        <taxon>Xyrichtys</taxon>
    </lineage>
</organism>
<name>A0AAV1GSE2_XYRNO</name>
<evidence type="ECO:0000313" key="2">
    <source>
        <dbReference type="EMBL" id="CAJ1076542.1"/>
    </source>
</evidence>